<dbReference type="OrthoDB" id="9810290at2"/>
<gene>
    <name evidence="2" type="ORF">M472_11200</name>
</gene>
<feature type="domain" description="KilA-N" evidence="1">
    <location>
        <begin position="3"/>
        <end position="139"/>
    </location>
</feature>
<dbReference type="InterPro" id="IPR017880">
    <property type="entry name" value="KilA_N"/>
</dbReference>
<accession>U2J155</accession>
<dbReference type="RefSeq" id="WP_021070835.1">
    <property type="nucleotide sequence ID" value="NZ_ATDL01000015.1"/>
</dbReference>
<dbReference type="PATRIC" id="fig|1346330.5.peg.2681"/>
<comment type="caution">
    <text evidence="2">The sequence shown here is derived from an EMBL/GenBank/DDBJ whole genome shotgun (WGS) entry which is preliminary data.</text>
</comment>
<evidence type="ECO:0000259" key="1">
    <source>
        <dbReference type="PROSITE" id="PS51301"/>
    </source>
</evidence>
<dbReference type="EMBL" id="ATDL01000015">
    <property type="protein sequence ID" value="ERJ58684.1"/>
    <property type="molecule type" value="Genomic_DNA"/>
</dbReference>
<dbReference type="Pfam" id="PF04383">
    <property type="entry name" value="KilA-N"/>
    <property type="match status" value="1"/>
</dbReference>
<evidence type="ECO:0000313" key="3">
    <source>
        <dbReference type="Proteomes" id="UP000016584"/>
    </source>
</evidence>
<organism evidence="2 3">
    <name type="scientific">Sphingobacterium paucimobilis HER1398</name>
    <dbReference type="NCBI Taxonomy" id="1346330"/>
    <lineage>
        <taxon>Bacteria</taxon>
        <taxon>Pseudomonadati</taxon>
        <taxon>Bacteroidota</taxon>
        <taxon>Sphingobacteriia</taxon>
        <taxon>Sphingobacteriales</taxon>
        <taxon>Sphingobacteriaceae</taxon>
        <taxon>Sphingobacterium</taxon>
    </lineage>
</organism>
<proteinExistence type="predicted"/>
<protein>
    <submittedName>
        <fullName evidence="2">DNA-binding protein</fullName>
    </submittedName>
</protein>
<dbReference type="eggNOG" id="ENOG502Z7N4">
    <property type="taxonomic scope" value="Bacteria"/>
</dbReference>
<name>U2J155_9SPHI</name>
<dbReference type="SMART" id="SM01252">
    <property type="entry name" value="KilA-N"/>
    <property type="match status" value="1"/>
</dbReference>
<dbReference type="AlphaFoldDB" id="U2J155"/>
<reference evidence="2 3" key="1">
    <citation type="journal article" date="2013" name="Genome Announc.">
        <title>The Draft Genome Sequence of Sphingomonas paucimobilis Strain HER1398 (Proteobacteria), Host to the Giant PAU Phage, Indicates That It Is a Member of the Genus Sphingobacterium (Bacteroidetes).</title>
        <authorList>
            <person name="White R.A.III."/>
            <person name="Suttle C.A."/>
        </authorList>
    </citation>
    <scope>NUCLEOTIDE SEQUENCE [LARGE SCALE GENOMIC DNA]</scope>
    <source>
        <strain evidence="2 3">HER1398</strain>
    </source>
</reference>
<dbReference type="InterPro" id="IPR018004">
    <property type="entry name" value="KilA/APSES_HTH"/>
</dbReference>
<dbReference type="Proteomes" id="UP000016584">
    <property type="component" value="Unassembled WGS sequence"/>
</dbReference>
<keyword evidence="2" id="KW-0238">DNA-binding</keyword>
<keyword evidence="3" id="KW-1185">Reference proteome</keyword>
<dbReference type="PROSITE" id="PS51301">
    <property type="entry name" value="KILA_N"/>
    <property type="match status" value="1"/>
</dbReference>
<sequence length="283" mass="32547">MSKNKKINVEGVDILLYQNNNEDFISLTDIARHKDALHTDSIIQNWMRNRNTIELLGFWETIYNPNFKPLEFEGFRKQAGLNSFVMTPKRWIESTRAIGLVSKSGRYGGTFAHKDIALEFASWISIEFKLYVIKEFQRLKDEENDRLNLEWNLQRTLAKVNYHIHTDAIKENLIPHEITKQQVGLVYATEADLLNTALFGVTAKEWREANPDVKGTTKSSTKLNMRDEATIEQLVVLSNLESINALLIQQGLSQGERLVELNKVAITQMKSLLQSEAIKKLKQ</sequence>
<evidence type="ECO:0000313" key="2">
    <source>
        <dbReference type="EMBL" id="ERJ58684.1"/>
    </source>
</evidence>
<dbReference type="GO" id="GO:0003677">
    <property type="term" value="F:DNA binding"/>
    <property type="evidence" value="ECO:0007669"/>
    <property type="project" value="UniProtKB-KW"/>
</dbReference>